<gene>
    <name evidence="2" type="ORF">METZ01_LOCUS35332</name>
</gene>
<name>A0A381QV07_9ZZZZ</name>
<proteinExistence type="predicted"/>
<evidence type="ECO:0000256" key="1">
    <source>
        <dbReference type="ARBA" id="ARBA00022679"/>
    </source>
</evidence>
<accession>A0A381QV07</accession>
<keyword evidence="1" id="KW-0808">Transferase</keyword>
<evidence type="ECO:0000313" key="2">
    <source>
        <dbReference type="EMBL" id="SUZ82478.1"/>
    </source>
</evidence>
<organism evidence="2">
    <name type="scientific">marine metagenome</name>
    <dbReference type="NCBI Taxonomy" id="408172"/>
    <lineage>
        <taxon>unclassified sequences</taxon>
        <taxon>metagenomes</taxon>
        <taxon>ecological metagenomes</taxon>
    </lineage>
</organism>
<dbReference type="InterPro" id="IPR003673">
    <property type="entry name" value="CoA-Trfase_fam_III"/>
</dbReference>
<dbReference type="SUPFAM" id="SSF89796">
    <property type="entry name" value="CoA-transferase family III (CaiB/BaiF)"/>
    <property type="match status" value="1"/>
</dbReference>
<sequence>MSGPLDGVRVIDLTTIYSGPIATSILGDHGADVVKIEAPGGEAMRPGFRQRRNGVSGPFAMMNRNKRSLVLDLSEDSGKRVLERLLGGADVVVENFRPGVMGRLGFGWERMQAINSRLIYASINGVGPTGPYANRRVYDAVIQAISGMASLQADPTVERPQMINTLMCDKLTSITAAQNICSALYAREKTGRGQRVEISMLDSSLFFLWPDSMANFTFIGDDIPKRQFGSHAYFVRQTKDGYIATMPVQPAEWSGLFTALELDELLGDERFATPRARQENGDLFQQLITDAYAQFTTGELVERLGENEVPFAEINSREAVIEDPQVKAMGALVEFEHPYGGAMRQPRPPGRFSDTETDIFRCSPQLGEHTDAVLDEYGFDSNEIQRLRDQGTVA</sequence>
<protein>
    <recommendedName>
        <fullName evidence="3">CoA transferase</fullName>
    </recommendedName>
</protein>
<evidence type="ECO:0008006" key="3">
    <source>
        <dbReference type="Google" id="ProtNLM"/>
    </source>
</evidence>
<dbReference type="InterPro" id="IPR044855">
    <property type="entry name" value="CoA-Trfase_III_dom3_sf"/>
</dbReference>
<dbReference type="Pfam" id="PF02515">
    <property type="entry name" value="CoA_transf_3"/>
    <property type="match status" value="1"/>
</dbReference>
<reference evidence="2" key="1">
    <citation type="submission" date="2018-05" db="EMBL/GenBank/DDBJ databases">
        <authorList>
            <person name="Lanie J.A."/>
            <person name="Ng W.-L."/>
            <person name="Kazmierczak K.M."/>
            <person name="Andrzejewski T.M."/>
            <person name="Davidsen T.M."/>
            <person name="Wayne K.J."/>
            <person name="Tettelin H."/>
            <person name="Glass J.I."/>
            <person name="Rusch D."/>
            <person name="Podicherti R."/>
            <person name="Tsui H.-C.T."/>
            <person name="Winkler M.E."/>
        </authorList>
    </citation>
    <scope>NUCLEOTIDE SEQUENCE</scope>
</reference>
<dbReference type="InterPro" id="IPR023606">
    <property type="entry name" value="CoA-Trfase_III_dom_1_sf"/>
</dbReference>
<dbReference type="GO" id="GO:0008410">
    <property type="term" value="F:CoA-transferase activity"/>
    <property type="evidence" value="ECO:0007669"/>
    <property type="project" value="TreeGrafter"/>
</dbReference>
<dbReference type="AlphaFoldDB" id="A0A381QV07"/>
<dbReference type="PANTHER" id="PTHR48207">
    <property type="entry name" value="SUCCINATE--HYDROXYMETHYLGLUTARATE COA-TRANSFERASE"/>
    <property type="match status" value="1"/>
</dbReference>
<dbReference type="PANTHER" id="PTHR48207:SF3">
    <property type="entry name" value="SUCCINATE--HYDROXYMETHYLGLUTARATE COA-TRANSFERASE"/>
    <property type="match status" value="1"/>
</dbReference>
<dbReference type="Gene3D" id="3.40.50.10540">
    <property type="entry name" value="Crotonobetainyl-coa:carnitine coa-transferase, domain 1"/>
    <property type="match status" value="1"/>
</dbReference>
<dbReference type="EMBL" id="UINC01001508">
    <property type="protein sequence ID" value="SUZ82478.1"/>
    <property type="molecule type" value="Genomic_DNA"/>
</dbReference>
<dbReference type="Gene3D" id="3.30.1540.10">
    <property type="entry name" value="formyl-coa transferase, domain 3"/>
    <property type="match status" value="1"/>
</dbReference>
<dbReference type="InterPro" id="IPR050483">
    <property type="entry name" value="CoA-transferase_III_domain"/>
</dbReference>